<dbReference type="EMBL" id="JAEUBD010000095">
    <property type="protein sequence ID" value="KAH3678064.1"/>
    <property type="molecule type" value="Genomic_DNA"/>
</dbReference>
<reference evidence="1" key="1">
    <citation type="journal article" date="2021" name="Open Biol.">
        <title>Shared evolutionary footprints suggest mitochondrial oxidative damage underlies multiple complex I losses in fungi.</title>
        <authorList>
            <person name="Schikora-Tamarit M.A."/>
            <person name="Marcet-Houben M."/>
            <person name="Nosek J."/>
            <person name="Gabaldon T."/>
        </authorList>
    </citation>
    <scope>NUCLEOTIDE SEQUENCE</scope>
    <source>
        <strain evidence="1">NCAIM Y.01608</strain>
    </source>
</reference>
<evidence type="ECO:0000313" key="1">
    <source>
        <dbReference type="EMBL" id="KAH3678064.1"/>
    </source>
</evidence>
<proteinExistence type="predicted"/>
<keyword evidence="2" id="KW-1185">Reference proteome</keyword>
<gene>
    <name evidence="1" type="ORF">OGATHE_000719</name>
</gene>
<sequence>MVFRALMNSPPLAPSTVLWSNVPVMLITSSNAKPCGLALSGTAFFSTVPMARIADCGGLRIDVNSVTAGFIPRLEIVMVPPWNSSGDSLFSLALLPRSLTSLEMVSRPLACAFLTIGVINPVGVATATETSTFENCLMIPSFSM</sequence>
<comment type="caution">
    <text evidence="1">The sequence shown here is derived from an EMBL/GenBank/DDBJ whole genome shotgun (WGS) entry which is preliminary data.</text>
</comment>
<evidence type="ECO:0000313" key="2">
    <source>
        <dbReference type="Proteomes" id="UP000788993"/>
    </source>
</evidence>
<dbReference type="AlphaFoldDB" id="A0A9P8TGM4"/>
<dbReference type="AntiFam" id="ANF00206">
    <property type="entry name" value="Shadow ORF (opposite sucB)"/>
</dbReference>
<accession>A0A9P8TGM4</accession>
<name>A0A9P8TGM4_9ASCO</name>
<organism evidence="1 2">
    <name type="scientific">Ogataea polymorpha</name>
    <dbReference type="NCBI Taxonomy" id="460523"/>
    <lineage>
        <taxon>Eukaryota</taxon>
        <taxon>Fungi</taxon>
        <taxon>Dikarya</taxon>
        <taxon>Ascomycota</taxon>
        <taxon>Saccharomycotina</taxon>
        <taxon>Pichiomycetes</taxon>
        <taxon>Pichiales</taxon>
        <taxon>Pichiaceae</taxon>
        <taxon>Ogataea</taxon>
    </lineage>
</organism>
<protein>
    <submittedName>
        <fullName evidence="1">Uncharacterized protein</fullName>
    </submittedName>
</protein>
<reference evidence="1" key="2">
    <citation type="submission" date="2021-01" db="EMBL/GenBank/DDBJ databases">
        <authorList>
            <person name="Schikora-Tamarit M.A."/>
        </authorList>
    </citation>
    <scope>NUCLEOTIDE SEQUENCE</scope>
    <source>
        <strain evidence="1">NCAIM Y.01608</strain>
    </source>
</reference>
<dbReference type="Proteomes" id="UP000788993">
    <property type="component" value="Unassembled WGS sequence"/>
</dbReference>